<evidence type="ECO:0000313" key="4">
    <source>
        <dbReference type="EMBL" id="CAF4580978.1"/>
    </source>
</evidence>
<dbReference type="AlphaFoldDB" id="A0A821APH3"/>
<organism evidence="4 5">
    <name type="scientific">Rotaria magnacalcarata</name>
    <dbReference type="NCBI Taxonomy" id="392030"/>
    <lineage>
        <taxon>Eukaryota</taxon>
        <taxon>Metazoa</taxon>
        <taxon>Spiralia</taxon>
        <taxon>Gnathifera</taxon>
        <taxon>Rotifera</taxon>
        <taxon>Eurotatoria</taxon>
        <taxon>Bdelloidea</taxon>
        <taxon>Philodinida</taxon>
        <taxon>Philodinidae</taxon>
        <taxon>Rotaria</taxon>
    </lineage>
</organism>
<feature type="domain" description="GH84" evidence="3">
    <location>
        <begin position="1"/>
        <end position="101"/>
    </location>
</feature>
<dbReference type="Proteomes" id="UP000663866">
    <property type="component" value="Unassembled WGS sequence"/>
</dbReference>
<dbReference type="PROSITE" id="PS52009">
    <property type="entry name" value="GH84"/>
    <property type="match status" value="1"/>
</dbReference>
<gene>
    <name evidence="4" type="ORF">OVN521_LOCUS44426</name>
</gene>
<feature type="non-terminal residue" evidence="4">
    <location>
        <position position="1"/>
    </location>
</feature>
<keyword evidence="5" id="KW-1185">Reference proteome</keyword>
<comment type="caution">
    <text evidence="4">The sequence shown here is derived from an EMBL/GenBank/DDBJ whole genome shotgun (WGS) entry which is preliminary data.</text>
</comment>
<keyword evidence="2" id="KW-0326">Glycosidase</keyword>
<dbReference type="Gene3D" id="3.20.20.80">
    <property type="entry name" value="Glycosidases"/>
    <property type="match status" value="1"/>
</dbReference>
<dbReference type="GO" id="GO:0009100">
    <property type="term" value="P:glycoprotein metabolic process"/>
    <property type="evidence" value="ECO:0007669"/>
    <property type="project" value="TreeGrafter"/>
</dbReference>
<evidence type="ECO:0000256" key="2">
    <source>
        <dbReference type="ARBA" id="ARBA00023295"/>
    </source>
</evidence>
<reference evidence="4" key="1">
    <citation type="submission" date="2021-02" db="EMBL/GenBank/DDBJ databases">
        <authorList>
            <person name="Nowell W R."/>
        </authorList>
    </citation>
    <scope>NUCLEOTIDE SEQUENCE</scope>
</reference>
<keyword evidence="1" id="KW-0378">Hydrolase</keyword>
<dbReference type="SUPFAM" id="SSF51445">
    <property type="entry name" value="(Trans)glycosidases"/>
    <property type="match status" value="1"/>
</dbReference>
<dbReference type="GO" id="GO:0016231">
    <property type="term" value="F:beta-N-acetylglucosaminidase activity"/>
    <property type="evidence" value="ECO:0007669"/>
    <property type="project" value="TreeGrafter"/>
</dbReference>
<proteinExistence type="predicted"/>
<protein>
    <recommendedName>
        <fullName evidence="3">GH84 domain-containing protein</fullName>
    </recommendedName>
</protein>
<accession>A0A821APH3</accession>
<dbReference type="InterPro" id="IPR011496">
    <property type="entry name" value="O-GlcNAcase_cat"/>
</dbReference>
<evidence type="ECO:0000256" key="1">
    <source>
        <dbReference type="ARBA" id="ARBA00022801"/>
    </source>
</evidence>
<dbReference type="EMBL" id="CAJOBG010067675">
    <property type="protein sequence ID" value="CAF4580978.1"/>
    <property type="molecule type" value="Genomic_DNA"/>
</dbReference>
<dbReference type="InterPro" id="IPR017853">
    <property type="entry name" value="GH"/>
</dbReference>
<sequence length="101" mass="11785">QLIHIAKRYGIKFVYALSPGLDLIYSSDKDLRALKRKLDQLSSFGCEYWALLFDDIESEMCQQDKDRFLSFAHAQVTVTNEIYDYLNKPNILLFCPTRNLS</sequence>
<name>A0A821APH3_9BILA</name>
<dbReference type="PANTHER" id="PTHR13170:SF16">
    <property type="entry name" value="PROTEIN O-GLCNACASE"/>
    <property type="match status" value="1"/>
</dbReference>
<dbReference type="InterPro" id="IPR051822">
    <property type="entry name" value="Glycosyl_Hydrolase_84"/>
</dbReference>
<dbReference type="PANTHER" id="PTHR13170">
    <property type="entry name" value="O-GLCNACASE"/>
    <property type="match status" value="1"/>
</dbReference>
<dbReference type="Pfam" id="PF07555">
    <property type="entry name" value="NAGidase"/>
    <property type="match status" value="1"/>
</dbReference>
<evidence type="ECO:0000313" key="5">
    <source>
        <dbReference type="Proteomes" id="UP000663866"/>
    </source>
</evidence>
<evidence type="ECO:0000259" key="3">
    <source>
        <dbReference type="PROSITE" id="PS52009"/>
    </source>
</evidence>